<evidence type="ECO:0000313" key="3">
    <source>
        <dbReference type="Proteomes" id="UP000231179"/>
    </source>
</evidence>
<keyword evidence="3" id="KW-1185">Reference proteome</keyword>
<feature type="region of interest" description="Disordered" evidence="1">
    <location>
        <begin position="1"/>
        <end position="27"/>
    </location>
</feature>
<accession>A0A2K8KH36</accession>
<organism evidence="2 3">
    <name type="scientific">Spiroplasma clarkii</name>
    <dbReference type="NCBI Taxonomy" id="2139"/>
    <lineage>
        <taxon>Bacteria</taxon>
        <taxon>Bacillati</taxon>
        <taxon>Mycoplasmatota</taxon>
        <taxon>Mollicutes</taxon>
        <taxon>Entomoplasmatales</taxon>
        <taxon>Spiroplasmataceae</taxon>
        <taxon>Spiroplasma</taxon>
    </lineage>
</organism>
<proteinExistence type="predicted"/>
<evidence type="ECO:0000313" key="2">
    <source>
        <dbReference type="EMBL" id="ATX71003.1"/>
    </source>
</evidence>
<dbReference type="EMBL" id="CP024870">
    <property type="protein sequence ID" value="ATX71003.1"/>
    <property type="molecule type" value="Genomic_DNA"/>
</dbReference>
<feature type="region of interest" description="Disordered" evidence="1">
    <location>
        <begin position="121"/>
        <end position="142"/>
    </location>
</feature>
<sequence>MAVQKATKKVSTPIEEKTLSARPKVLSASTNRSYQITRAQRTGMTKNGVSNLESLPPGVQESIKNKARIQKVLNTGAESVAISELQSKYNPGKPLTIKTARVITQQRNEFFAENRQKWVNDPEEPIAKKSKLTAAKKTKTKK</sequence>
<dbReference type="Proteomes" id="UP000231179">
    <property type="component" value="Chromosome"/>
</dbReference>
<reference evidence="2 3" key="1">
    <citation type="submission" date="2017-11" db="EMBL/GenBank/DDBJ databases">
        <title>Complete genome sequence of Spiroplasma clarkii CN-5 (DSM 19994).</title>
        <authorList>
            <person name="Tsai Y.-M."/>
            <person name="Chang A."/>
            <person name="Lo W.-S."/>
            <person name="Kuo C.-H."/>
        </authorList>
    </citation>
    <scope>NUCLEOTIDE SEQUENCE [LARGE SCALE GENOMIC DNA]</scope>
    <source>
        <strain evidence="2 3">CN-5</strain>
    </source>
</reference>
<dbReference type="AlphaFoldDB" id="A0A2K8KH36"/>
<feature type="compositionally biased region" description="Basic residues" evidence="1">
    <location>
        <begin position="128"/>
        <end position="142"/>
    </location>
</feature>
<protein>
    <submittedName>
        <fullName evidence="2">Uncharacterized protein</fullName>
    </submittedName>
</protein>
<name>A0A2K8KH36_9MOLU</name>
<evidence type="ECO:0000256" key="1">
    <source>
        <dbReference type="SAM" id="MobiDB-lite"/>
    </source>
</evidence>
<gene>
    <name evidence="2" type="ORF">SCLAR_v1c06860</name>
</gene>
<dbReference type="RefSeq" id="WP_100254549.1">
    <property type="nucleotide sequence ID" value="NZ_CP024870.1"/>
</dbReference>